<organism evidence="2 3">
    <name type="scientific">Belnapia mucosa</name>
    <dbReference type="NCBI Taxonomy" id="2804532"/>
    <lineage>
        <taxon>Bacteria</taxon>
        <taxon>Pseudomonadati</taxon>
        <taxon>Pseudomonadota</taxon>
        <taxon>Alphaproteobacteria</taxon>
        <taxon>Acetobacterales</taxon>
        <taxon>Roseomonadaceae</taxon>
        <taxon>Belnapia</taxon>
    </lineage>
</organism>
<keyword evidence="1" id="KW-1133">Transmembrane helix</keyword>
<comment type="caution">
    <text evidence="2">The sequence shown here is derived from an EMBL/GenBank/DDBJ whole genome shotgun (WGS) entry which is preliminary data.</text>
</comment>
<dbReference type="RefSeq" id="WP_202826419.1">
    <property type="nucleotide sequence ID" value="NZ_JAEUXJ010000005.1"/>
</dbReference>
<accession>A0ABS1V4S8</accession>
<gene>
    <name evidence="2" type="ORF">JMJ55_15315</name>
</gene>
<evidence type="ECO:0000256" key="1">
    <source>
        <dbReference type="SAM" id="Phobius"/>
    </source>
</evidence>
<sequence length="244" mass="26907">MSVDTILSPDAEDLATSLQDEPERAEIEASDVRGLIDNATADRLYGWAWDAAHPGYRVKVELRLAGEVVATTVADNARPDLAKHGIGDGCHAFEFPLKREWFRKLRELSAVAYGKDGSDFLVPVHARRGEDMLVPAETTAQLQTVAESLLAEYSAVRRELQDLRERHAALPTPEAAEAAAQETRERLEAMELWLARLDDRVANMALPGTARSTRTIDSWQVVLTAILTSALCSISVLLVFRFGI</sequence>
<keyword evidence="3" id="KW-1185">Reference proteome</keyword>
<evidence type="ECO:0000313" key="2">
    <source>
        <dbReference type="EMBL" id="MBL6456704.1"/>
    </source>
</evidence>
<keyword evidence="1" id="KW-0472">Membrane</keyword>
<reference evidence="2 3" key="1">
    <citation type="submission" date="2021-01" db="EMBL/GenBank/DDBJ databases">
        <title>Belnapia mucosa sp. nov. and Belnapia arida sp. nov., isolated from the Tabernas Desert (Almeria, Spain).</title>
        <authorList>
            <person name="Molina-Menor E."/>
            <person name="Vidal-Verdu A."/>
            <person name="Calonge A."/>
            <person name="Satari L."/>
            <person name="Pereto Magraner J."/>
            <person name="Porcar Miralles M."/>
        </authorList>
    </citation>
    <scope>NUCLEOTIDE SEQUENCE [LARGE SCALE GENOMIC DNA]</scope>
    <source>
        <strain evidence="2 3">T6</strain>
    </source>
</reference>
<keyword evidence="1" id="KW-0812">Transmembrane</keyword>
<proteinExistence type="predicted"/>
<dbReference type="Proteomes" id="UP000606490">
    <property type="component" value="Unassembled WGS sequence"/>
</dbReference>
<evidence type="ECO:0000313" key="3">
    <source>
        <dbReference type="Proteomes" id="UP000606490"/>
    </source>
</evidence>
<feature type="transmembrane region" description="Helical" evidence="1">
    <location>
        <begin position="219"/>
        <end position="240"/>
    </location>
</feature>
<name>A0ABS1V4S8_9PROT</name>
<dbReference type="EMBL" id="JAEUXJ010000005">
    <property type="protein sequence ID" value="MBL6456704.1"/>
    <property type="molecule type" value="Genomic_DNA"/>
</dbReference>
<protein>
    <submittedName>
        <fullName evidence="2">Uncharacterized protein</fullName>
    </submittedName>
</protein>